<dbReference type="EMBL" id="BK014839">
    <property type="protein sequence ID" value="DAD78169.1"/>
    <property type="molecule type" value="Genomic_DNA"/>
</dbReference>
<name>A0A8S5M766_9CAUD</name>
<protein>
    <submittedName>
        <fullName evidence="1">Uncharacterized protein</fullName>
    </submittedName>
</protein>
<proteinExistence type="predicted"/>
<sequence>MSKVSLLLAKNIPVEEFCAFYFSHNLVDTAKYFNTIPDAITAYCKVNDIKKTKEQISQQIIATKIGKYGSIEKLNKHNIGK</sequence>
<accession>A0A8S5M766</accession>
<organism evidence="1">
    <name type="scientific">Siphoviridae sp. ctrgt10</name>
    <dbReference type="NCBI Taxonomy" id="2826479"/>
    <lineage>
        <taxon>Viruses</taxon>
        <taxon>Duplodnaviria</taxon>
        <taxon>Heunggongvirae</taxon>
        <taxon>Uroviricota</taxon>
        <taxon>Caudoviricetes</taxon>
    </lineage>
</organism>
<reference evidence="1" key="1">
    <citation type="journal article" date="2021" name="Proc. Natl. Acad. Sci. U.S.A.">
        <title>A Catalog of Tens of Thousands of Viruses from Human Metagenomes Reveals Hidden Associations with Chronic Diseases.</title>
        <authorList>
            <person name="Tisza M.J."/>
            <person name="Buck C.B."/>
        </authorList>
    </citation>
    <scope>NUCLEOTIDE SEQUENCE</scope>
    <source>
        <strain evidence="1">Ctrgt10</strain>
    </source>
</reference>
<evidence type="ECO:0000313" key="1">
    <source>
        <dbReference type="EMBL" id="DAD78169.1"/>
    </source>
</evidence>